<keyword evidence="2" id="KW-1185">Reference proteome</keyword>
<dbReference type="OrthoDB" id="1089593at2"/>
<sequence length="840" mass="95197">MFAKRIYTLSVCFLVVLLPLIGSATIFSQNIPGESRQITISSAKTALTIDYDHKAAVTSLIINGQKVVSSTDGMFTSVKVGSITYSSLHTKSNPVIVQRADSLKITGINYGDKQLTISETWTFIKTSKFIKWKIERSFSKAVNIDEAAMPVINFDNINTWEGAYQGYGGLAWFYLFNEKLCTYGVHTRASNFWNSKTNNGLNITVDAPGEQVAMKYTRTNDDRLQYSVTASKQEMLPRGDTGTNRRRFIRGRTNVWAPFFEPADKTTQTLTFTYFEYDEKYGRGKFTGINGEQVSAVLGTIAHIGVIDSLHYGGNSWHTPYGPICLHEQYIAQLGLGINDPAYLNGYKSCLDFYRDYAIKPDGRVYPRWAYTNEDAMPGQFNKDGFYEAQWGILLDSNPDYVSNVSELYDLTGDKKWVKGQQLACEKALDWILKRDSNHNGLVEMMTDSKDQKRSSDWIDIIWASYENAFVNAKLYHALIKWAAIEHQLGNTGKALYYEEFAAKLKTSFNKPTTDGGFWDDEKKCYVHWRDKDNTIHGRNMVTPVNFMAIAYGICDDSSRKKLILDNIEAQMQQENLFFWPLAMTSYAAGEGKEWQFPFPQYENGDLFLSWGALGVKAYADYNPAIAVKYVKKVLEQYSKDGLAFQRYGRLKQDGLGDDILSGNSLSIVGLYQAIYGINPLYNRFYLEPHITSELYGTELRYNFHNQRLTINLDSSGYAVSNHFFKVISTKNFGFAGSKNHLSYFDGSNAIASLQIITDKPLTIVVKNWNNEQREWSQTASKVSIKPLSYKISQLKPNTVYIVSVNGKTVQKTKSDDKGNLLINHRISELTESLSVHLDN</sequence>
<dbReference type="PANTHER" id="PTHR34987">
    <property type="entry name" value="C, PUTATIVE (AFU_ORTHOLOGUE AFUA_3G02880)-RELATED"/>
    <property type="match status" value="1"/>
</dbReference>
<dbReference type="Proteomes" id="UP000317010">
    <property type="component" value="Unassembled WGS sequence"/>
</dbReference>
<organism evidence="1 2">
    <name type="scientific">Mucilaginibacter frigoritolerans</name>
    <dbReference type="NCBI Taxonomy" id="652788"/>
    <lineage>
        <taxon>Bacteria</taxon>
        <taxon>Pseudomonadati</taxon>
        <taxon>Bacteroidota</taxon>
        <taxon>Sphingobacteriia</taxon>
        <taxon>Sphingobacteriales</taxon>
        <taxon>Sphingobacteriaceae</taxon>
        <taxon>Mucilaginibacter</taxon>
    </lineage>
</organism>
<evidence type="ECO:0000313" key="2">
    <source>
        <dbReference type="Proteomes" id="UP000317010"/>
    </source>
</evidence>
<comment type="caution">
    <text evidence="1">The sequence shown here is derived from an EMBL/GenBank/DDBJ whole genome shotgun (WGS) entry which is preliminary data.</text>
</comment>
<dbReference type="InterPro" id="IPR008928">
    <property type="entry name" value="6-hairpin_glycosidase_sf"/>
</dbReference>
<accession>A0A562UFI4</accession>
<gene>
    <name evidence="1" type="ORF">JN11_00304</name>
</gene>
<dbReference type="RefSeq" id="WP_144908935.1">
    <property type="nucleotide sequence ID" value="NZ_VLLI01000001.1"/>
</dbReference>
<dbReference type="InterPro" id="IPR012341">
    <property type="entry name" value="6hp_glycosidase-like_sf"/>
</dbReference>
<dbReference type="EMBL" id="VLLI01000001">
    <property type="protein sequence ID" value="TWJ04592.1"/>
    <property type="molecule type" value="Genomic_DNA"/>
</dbReference>
<dbReference type="SUPFAM" id="SSF48208">
    <property type="entry name" value="Six-hairpin glycosidases"/>
    <property type="match status" value="1"/>
</dbReference>
<proteinExistence type="predicted"/>
<evidence type="ECO:0000313" key="1">
    <source>
        <dbReference type="EMBL" id="TWJ04592.1"/>
    </source>
</evidence>
<evidence type="ECO:0008006" key="3">
    <source>
        <dbReference type="Google" id="ProtNLM"/>
    </source>
</evidence>
<reference evidence="1 2" key="1">
    <citation type="submission" date="2019-07" db="EMBL/GenBank/DDBJ databases">
        <title>Genomic Encyclopedia of Archaeal and Bacterial Type Strains, Phase II (KMG-II): from individual species to whole genera.</title>
        <authorList>
            <person name="Goeker M."/>
        </authorList>
    </citation>
    <scope>NUCLEOTIDE SEQUENCE [LARGE SCALE GENOMIC DNA]</scope>
    <source>
        <strain evidence="1 2">ATCC BAA-1854</strain>
    </source>
</reference>
<dbReference type="Gene3D" id="1.50.10.10">
    <property type="match status" value="1"/>
</dbReference>
<name>A0A562UFI4_9SPHI</name>
<protein>
    <recommendedName>
        <fullName evidence="3">Alpha-L-rhamnosidase six-hairpin glycosidase domain-containing protein</fullName>
    </recommendedName>
</protein>
<dbReference type="PANTHER" id="PTHR34987:SF4">
    <property type="entry name" value="ALPHA-L-RHAMNOSIDASE C-TERMINAL DOMAIN-CONTAINING PROTEIN"/>
    <property type="match status" value="1"/>
</dbReference>
<dbReference type="GO" id="GO:0005975">
    <property type="term" value="P:carbohydrate metabolic process"/>
    <property type="evidence" value="ECO:0007669"/>
    <property type="project" value="InterPro"/>
</dbReference>
<dbReference type="AlphaFoldDB" id="A0A562UFI4"/>